<reference evidence="2" key="1">
    <citation type="journal article" date="2021" name="Microb. Physiol.">
        <title>Proteogenomic Insights into the Physiology of Marine, Sulfate-Reducing, Filamentous Desulfonema limicola and Desulfonema magnum.</title>
        <authorList>
            <person name="Schnaars V."/>
            <person name="Wohlbrand L."/>
            <person name="Scheve S."/>
            <person name="Hinrichs C."/>
            <person name="Reinhardt R."/>
            <person name="Rabus R."/>
        </authorList>
    </citation>
    <scope>NUCLEOTIDE SEQUENCE</scope>
    <source>
        <strain evidence="2">5ac10</strain>
    </source>
</reference>
<evidence type="ECO:0000313" key="2">
    <source>
        <dbReference type="EMBL" id="QTA78917.1"/>
    </source>
</evidence>
<organism evidence="2 3">
    <name type="scientific">Desulfonema limicola</name>
    <dbReference type="NCBI Taxonomy" id="45656"/>
    <lineage>
        <taxon>Bacteria</taxon>
        <taxon>Pseudomonadati</taxon>
        <taxon>Thermodesulfobacteriota</taxon>
        <taxon>Desulfobacteria</taxon>
        <taxon>Desulfobacterales</taxon>
        <taxon>Desulfococcaceae</taxon>
        <taxon>Desulfonema</taxon>
    </lineage>
</organism>
<dbReference type="SUPFAM" id="SSF52091">
    <property type="entry name" value="SpoIIaa-like"/>
    <property type="match status" value="1"/>
</dbReference>
<keyword evidence="3" id="KW-1185">Reference proteome</keyword>
<gene>
    <name evidence="2" type="ORF">dnl_11650</name>
</gene>
<dbReference type="CDD" id="cd07043">
    <property type="entry name" value="STAS_anti-anti-sigma_factors"/>
    <property type="match status" value="1"/>
</dbReference>
<dbReference type="RefSeq" id="WP_207690727.1">
    <property type="nucleotide sequence ID" value="NZ_CP061799.1"/>
</dbReference>
<dbReference type="InterPro" id="IPR002645">
    <property type="entry name" value="STAS_dom"/>
</dbReference>
<dbReference type="Pfam" id="PF01740">
    <property type="entry name" value="STAS"/>
    <property type="match status" value="1"/>
</dbReference>
<feature type="domain" description="STAS" evidence="1">
    <location>
        <begin position="14"/>
        <end position="102"/>
    </location>
</feature>
<sequence length="102" mass="11265">MDLTMTQEGTRARFTINGKIDENGAEELKARFQTLNRASMTEVVFDFRNVSHIGSAGIGKLLLFYKDLAVSGGSIKIEGASENICEMFRVLKLDTIFSVSRG</sequence>
<dbReference type="AlphaFoldDB" id="A0A975B514"/>
<protein>
    <submittedName>
        <fullName evidence="2">STAS domain-containing protein</fullName>
    </submittedName>
</protein>
<dbReference type="Proteomes" id="UP000663720">
    <property type="component" value="Chromosome"/>
</dbReference>
<evidence type="ECO:0000259" key="1">
    <source>
        <dbReference type="PROSITE" id="PS50801"/>
    </source>
</evidence>
<dbReference type="KEGG" id="dli:dnl_11650"/>
<dbReference type="InterPro" id="IPR036513">
    <property type="entry name" value="STAS_dom_sf"/>
</dbReference>
<dbReference type="GO" id="GO:0043856">
    <property type="term" value="F:anti-sigma factor antagonist activity"/>
    <property type="evidence" value="ECO:0007669"/>
    <property type="project" value="TreeGrafter"/>
</dbReference>
<accession>A0A975B514</accession>
<dbReference type="PROSITE" id="PS50801">
    <property type="entry name" value="STAS"/>
    <property type="match status" value="1"/>
</dbReference>
<evidence type="ECO:0000313" key="3">
    <source>
        <dbReference type="Proteomes" id="UP000663720"/>
    </source>
</evidence>
<dbReference type="PANTHER" id="PTHR33495">
    <property type="entry name" value="ANTI-SIGMA FACTOR ANTAGONIST TM_1081-RELATED-RELATED"/>
    <property type="match status" value="1"/>
</dbReference>
<dbReference type="Gene3D" id="3.30.750.24">
    <property type="entry name" value="STAS domain"/>
    <property type="match status" value="1"/>
</dbReference>
<proteinExistence type="predicted"/>
<dbReference type="EMBL" id="CP061799">
    <property type="protein sequence ID" value="QTA78917.1"/>
    <property type="molecule type" value="Genomic_DNA"/>
</dbReference>
<name>A0A975B514_9BACT</name>